<dbReference type="PANTHER" id="PTHR38011">
    <property type="entry name" value="DIHYDROFOLATE REDUCTASE FAMILY PROTEIN (AFU_ORTHOLOGUE AFUA_8G06820)"/>
    <property type="match status" value="1"/>
</dbReference>
<dbReference type="UniPathway" id="UPA00275">
    <property type="reaction ID" value="UER00401"/>
</dbReference>
<dbReference type="InterPro" id="IPR016192">
    <property type="entry name" value="APOBEC/CMP_deaminase_Zn-bd"/>
</dbReference>
<dbReference type="Gene3D" id="3.40.140.10">
    <property type="entry name" value="Cytidine Deaminase, domain 2"/>
    <property type="match status" value="1"/>
</dbReference>
<comment type="pathway">
    <text evidence="2">Cofactor biosynthesis; riboflavin biosynthesis; 5-amino-6-(D-ribitylamino)uracil from GTP: step 3/4.</text>
</comment>
<organism evidence="10">
    <name type="scientific">freshwater metagenome</name>
    <dbReference type="NCBI Taxonomy" id="449393"/>
    <lineage>
        <taxon>unclassified sequences</taxon>
        <taxon>metagenomes</taxon>
        <taxon>ecological metagenomes</taxon>
    </lineage>
</organism>
<keyword evidence="3" id="KW-0686">Riboflavin biosynthesis</keyword>
<name>A0A6J6N7B7_9ZZZZ</name>
<dbReference type="Gene3D" id="3.40.430.10">
    <property type="entry name" value="Dihydrofolate Reductase, subunit A"/>
    <property type="match status" value="2"/>
</dbReference>
<dbReference type="GO" id="GO:0008703">
    <property type="term" value="F:5-amino-6-(5-phosphoribosylamino)uracil reductase activity"/>
    <property type="evidence" value="ECO:0007669"/>
    <property type="project" value="InterPro"/>
</dbReference>
<dbReference type="PANTHER" id="PTHR38011:SF7">
    <property type="entry name" value="2,5-DIAMINO-6-RIBOSYLAMINO-4(3H)-PYRIMIDINONE 5'-PHOSPHATE REDUCTASE"/>
    <property type="match status" value="1"/>
</dbReference>
<accession>A0A6J6N7B7</accession>
<dbReference type="Pfam" id="PF00383">
    <property type="entry name" value="dCMP_cyt_deam_1"/>
    <property type="match status" value="1"/>
</dbReference>
<proteinExistence type="predicted"/>
<dbReference type="EMBL" id="CAEZXM010000036">
    <property type="protein sequence ID" value="CAB4682531.1"/>
    <property type="molecule type" value="Genomic_DNA"/>
</dbReference>
<comment type="pathway">
    <text evidence="1">Cofactor biosynthesis; riboflavin biosynthesis; 5-amino-6-(D-ribitylamino)uracil from GTP: step 2/4.</text>
</comment>
<reference evidence="10" key="1">
    <citation type="submission" date="2020-05" db="EMBL/GenBank/DDBJ databases">
        <authorList>
            <person name="Chiriac C."/>
            <person name="Salcher M."/>
            <person name="Ghai R."/>
            <person name="Kavagutti S V."/>
        </authorList>
    </citation>
    <scope>NUCLEOTIDE SEQUENCE</scope>
</reference>
<dbReference type="InterPro" id="IPR004794">
    <property type="entry name" value="Eubact_RibD"/>
</dbReference>
<keyword evidence="5" id="KW-0862">Zinc</keyword>
<dbReference type="NCBIfam" id="TIGR00326">
    <property type="entry name" value="eubact_ribD"/>
    <property type="match status" value="1"/>
</dbReference>
<protein>
    <submittedName>
        <fullName evidence="10">Unannotated protein</fullName>
    </submittedName>
</protein>
<dbReference type="InterPro" id="IPR016193">
    <property type="entry name" value="Cytidine_deaminase-like"/>
</dbReference>
<keyword evidence="8" id="KW-0511">Multifunctional enzyme</keyword>
<evidence type="ECO:0000256" key="8">
    <source>
        <dbReference type="ARBA" id="ARBA00023268"/>
    </source>
</evidence>
<keyword evidence="4" id="KW-0479">Metal-binding</keyword>
<dbReference type="InterPro" id="IPR002734">
    <property type="entry name" value="RibDG_C"/>
</dbReference>
<dbReference type="SUPFAM" id="SSF53927">
    <property type="entry name" value="Cytidine deaminase-like"/>
    <property type="match status" value="1"/>
</dbReference>
<keyword evidence="7" id="KW-0560">Oxidoreductase</keyword>
<keyword evidence="6" id="KW-0521">NADP</keyword>
<dbReference type="PROSITE" id="PS51747">
    <property type="entry name" value="CYT_DCMP_DEAMINASES_2"/>
    <property type="match status" value="1"/>
</dbReference>
<dbReference type="GO" id="GO:0008270">
    <property type="term" value="F:zinc ion binding"/>
    <property type="evidence" value="ECO:0007669"/>
    <property type="project" value="InterPro"/>
</dbReference>
<dbReference type="InterPro" id="IPR024072">
    <property type="entry name" value="DHFR-like_dom_sf"/>
</dbReference>
<dbReference type="AlphaFoldDB" id="A0A6J6N7B7"/>
<evidence type="ECO:0000259" key="9">
    <source>
        <dbReference type="PROSITE" id="PS51747"/>
    </source>
</evidence>
<dbReference type="CDD" id="cd01284">
    <property type="entry name" value="Riboflavin_deaminase-reductase"/>
    <property type="match status" value="1"/>
</dbReference>
<dbReference type="PROSITE" id="PS00903">
    <property type="entry name" value="CYT_DCMP_DEAMINASES_1"/>
    <property type="match status" value="1"/>
</dbReference>
<evidence type="ECO:0000313" key="10">
    <source>
        <dbReference type="EMBL" id="CAB4682531.1"/>
    </source>
</evidence>
<dbReference type="InterPro" id="IPR002125">
    <property type="entry name" value="CMP_dCMP_dom"/>
</dbReference>
<sequence length="368" mass="38492">MAARRRHPHSRDPVSSQVELTVVLDNVDGDGQAPGEVAPMTPTLDEELMTLAITVAAKARRSASPNPWVGAVVVTSNGTQFHGATAPVGGPHAEVSALAAARAAGAELAGATLYSTLEPCSHHGRTPPCTDAILAAGVRRVVVGIEDPDQRVAGRGLAQLQHGGCDVAVGVCAEQVAEQLRPYLHHRLTGRPYVVLKLAATLDGRIAARDGSSQWITSPQARQRVHELRADSNAICTGAGTVRTDDPELTVRHVEGPNPRRVVVGTAPANAKVHPCLEWNGPLEGLLDKLGAEGVLQLLVESGPRLAASFHRGGLVNRYVLHLAPAFAGGDAPGLFAGDGIETIADLWRGRVVSVCALGPDLEVVVER</sequence>
<evidence type="ECO:0000256" key="1">
    <source>
        <dbReference type="ARBA" id="ARBA00004882"/>
    </source>
</evidence>
<dbReference type="Pfam" id="PF01872">
    <property type="entry name" value="RibD_C"/>
    <property type="match status" value="1"/>
</dbReference>
<evidence type="ECO:0000256" key="4">
    <source>
        <dbReference type="ARBA" id="ARBA00022723"/>
    </source>
</evidence>
<evidence type="ECO:0000256" key="7">
    <source>
        <dbReference type="ARBA" id="ARBA00023002"/>
    </source>
</evidence>
<evidence type="ECO:0000256" key="6">
    <source>
        <dbReference type="ARBA" id="ARBA00022857"/>
    </source>
</evidence>
<evidence type="ECO:0000256" key="5">
    <source>
        <dbReference type="ARBA" id="ARBA00022833"/>
    </source>
</evidence>
<dbReference type="InterPro" id="IPR050765">
    <property type="entry name" value="Riboflavin_Biosynth_HTPR"/>
</dbReference>
<gene>
    <name evidence="10" type="ORF">UFOPK2366_00306</name>
</gene>
<dbReference type="GO" id="GO:0008835">
    <property type="term" value="F:diaminohydroxyphosphoribosylaminopyrimidine deaminase activity"/>
    <property type="evidence" value="ECO:0007669"/>
    <property type="project" value="InterPro"/>
</dbReference>
<dbReference type="SUPFAM" id="SSF53597">
    <property type="entry name" value="Dihydrofolate reductase-like"/>
    <property type="match status" value="1"/>
</dbReference>
<dbReference type="GO" id="GO:0009231">
    <property type="term" value="P:riboflavin biosynthetic process"/>
    <property type="evidence" value="ECO:0007669"/>
    <property type="project" value="UniProtKB-UniPathway"/>
</dbReference>
<evidence type="ECO:0000256" key="3">
    <source>
        <dbReference type="ARBA" id="ARBA00022619"/>
    </source>
</evidence>
<dbReference type="PIRSF" id="PIRSF006769">
    <property type="entry name" value="RibD"/>
    <property type="match status" value="1"/>
</dbReference>
<feature type="domain" description="CMP/dCMP-type deaminase" evidence="9">
    <location>
        <begin position="43"/>
        <end position="160"/>
    </location>
</feature>
<evidence type="ECO:0000256" key="2">
    <source>
        <dbReference type="ARBA" id="ARBA00004910"/>
    </source>
</evidence>